<dbReference type="KEGG" id="tcc:18595412"/>
<dbReference type="PANTHER" id="PTHR35462">
    <property type="match status" value="1"/>
</dbReference>
<dbReference type="Gramene" id="Tc06v2_t003190.1">
    <property type="protein sequence ID" value="Tc06v2_p003190.1"/>
    <property type="gene ID" value="Tc06v2_g003190"/>
</dbReference>
<organism evidence="2 3">
    <name type="scientific">Theobroma cacao</name>
    <name type="common">Cacao</name>
    <name type="synonym">Cocoa</name>
    <dbReference type="NCBI Taxonomy" id="3641"/>
    <lineage>
        <taxon>Eukaryota</taxon>
        <taxon>Viridiplantae</taxon>
        <taxon>Streptophyta</taxon>
        <taxon>Embryophyta</taxon>
        <taxon>Tracheophyta</taxon>
        <taxon>Spermatophyta</taxon>
        <taxon>Magnoliopsida</taxon>
        <taxon>eudicotyledons</taxon>
        <taxon>Gunneridae</taxon>
        <taxon>Pentapetalae</taxon>
        <taxon>rosids</taxon>
        <taxon>malvids</taxon>
        <taxon>Malvales</taxon>
        <taxon>Malvaceae</taxon>
        <taxon>Byttnerioideae</taxon>
        <taxon>Theobroma</taxon>
    </lineage>
</organism>
<feature type="transmembrane region" description="Helical" evidence="1">
    <location>
        <begin position="23"/>
        <end position="42"/>
    </location>
</feature>
<name>A0AB32UZC7_THECC</name>
<dbReference type="Proteomes" id="UP000694886">
    <property type="component" value="Chromosome 6"/>
</dbReference>
<keyword evidence="1" id="KW-0472">Membrane</keyword>
<reference evidence="2" key="1">
    <citation type="journal article" date="1997" name="Nucleic Acids Res.">
        <title>tRNAscan-SE: a program for improved detection of transfer RNA genes in genomic sequence.</title>
        <authorList>
            <person name="Lowe T.M."/>
            <person name="Eddy S.R."/>
        </authorList>
    </citation>
    <scope>NUCLEOTIDE SEQUENCE [LARGE SCALE GENOMIC DNA]</scope>
    <source>
        <strain evidence="2">r\B97-61/B2</strain>
    </source>
</reference>
<evidence type="ECO:0000313" key="2">
    <source>
        <dbReference type="Proteomes" id="UP000694886"/>
    </source>
</evidence>
<sequence length="127" mass="13799">MEDESSTSNNDDDKDPWLAPDKLYHFLFCFFLTFLFSTLASLSRFSFLRNHSIRVGSILSLAAGAAKEAADQLGLFPSAGASSRDAVADLLGVLVAAMVLSLRKRLLRFGALPTGFACLNENLPLIE</sequence>
<dbReference type="PANTHER" id="PTHR35462:SF2">
    <property type="entry name" value="TRANSMEMBRANE PROTEIN"/>
    <property type="match status" value="1"/>
</dbReference>
<dbReference type="GeneID" id="18595412"/>
<proteinExistence type="predicted"/>
<dbReference type="AlphaFoldDB" id="A0AB32UZC7"/>
<evidence type="ECO:0000313" key="3">
    <source>
        <dbReference type="RefSeq" id="XP_007023400.2"/>
    </source>
</evidence>
<protein>
    <submittedName>
        <fullName evidence="3">Uncharacterized protein LOC18595412</fullName>
    </submittedName>
</protein>
<gene>
    <name evidence="3" type="primary">LOC18595412</name>
</gene>
<evidence type="ECO:0000256" key="1">
    <source>
        <dbReference type="SAM" id="Phobius"/>
    </source>
</evidence>
<keyword evidence="1" id="KW-1133">Transmembrane helix</keyword>
<reference evidence="3" key="2">
    <citation type="submission" date="2025-08" db="UniProtKB">
        <authorList>
            <consortium name="RefSeq"/>
        </authorList>
    </citation>
    <scope>IDENTIFICATION</scope>
</reference>
<accession>A0AB32UZC7</accession>
<dbReference type="RefSeq" id="XP_007023400.2">
    <property type="nucleotide sequence ID" value="XM_007023338.2"/>
</dbReference>
<keyword evidence="1" id="KW-0812">Transmembrane</keyword>